<sequence length="125" mass="14324">MTTKCYKCNQTIKNEELIKTDEFKEYGAEIQNYCPSCFLENVKSGFGNYDVGNCEICNSELVLEHNDSEIILQAQEDYTVSFICAKFKKALDRNNDVEIQKLEDEGHDGIMLYTIQPNPNESDFG</sequence>
<comment type="caution">
    <text evidence="1">The sequence shown here is derived from an EMBL/GenBank/DDBJ whole genome shotgun (WGS) entry which is preliminary data.</text>
</comment>
<dbReference type="RefSeq" id="WP_111439727.1">
    <property type="nucleotide sequence ID" value="NZ_QKZI01000004.1"/>
</dbReference>
<dbReference type="Gene3D" id="2.10.110.10">
    <property type="entry name" value="Cysteine Rich Protein"/>
    <property type="match status" value="1"/>
</dbReference>
<name>A0A2W7PC08_9BACI</name>
<evidence type="ECO:0000313" key="2">
    <source>
        <dbReference type="Proteomes" id="UP000248646"/>
    </source>
</evidence>
<dbReference type="AlphaFoldDB" id="A0A2W7PC08"/>
<protein>
    <submittedName>
        <fullName evidence="1">Uncharacterized protein</fullName>
    </submittedName>
</protein>
<proteinExistence type="predicted"/>
<organism evidence="1 2">
    <name type="scientific">Psychrobacillus insolitus</name>
    <dbReference type="NCBI Taxonomy" id="1461"/>
    <lineage>
        <taxon>Bacteria</taxon>
        <taxon>Bacillati</taxon>
        <taxon>Bacillota</taxon>
        <taxon>Bacilli</taxon>
        <taxon>Bacillales</taxon>
        <taxon>Bacillaceae</taxon>
        <taxon>Psychrobacillus</taxon>
    </lineage>
</organism>
<dbReference type="Proteomes" id="UP000248646">
    <property type="component" value="Unassembled WGS sequence"/>
</dbReference>
<evidence type="ECO:0000313" key="1">
    <source>
        <dbReference type="EMBL" id="PZX04579.1"/>
    </source>
</evidence>
<gene>
    <name evidence="1" type="ORF">C7437_10491</name>
</gene>
<dbReference type="EMBL" id="QKZI01000004">
    <property type="protein sequence ID" value="PZX04579.1"/>
    <property type="molecule type" value="Genomic_DNA"/>
</dbReference>
<reference evidence="1 2" key="1">
    <citation type="submission" date="2018-06" db="EMBL/GenBank/DDBJ databases">
        <title>Genomic Encyclopedia of Type Strains, Phase IV (KMG-IV): sequencing the most valuable type-strain genomes for metagenomic binning, comparative biology and taxonomic classification.</title>
        <authorList>
            <person name="Goeker M."/>
        </authorList>
    </citation>
    <scope>NUCLEOTIDE SEQUENCE [LARGE SCALE GENOMIC DNA]</scope>
    <source>
        <strain evidence="1 2">DSM 5</strain>
    </source>
</reference>
<dbReference type="OrthoDB" id="2969642at2"/>
<keyword evidence="2" id="KW-1185">Reference proteome</keyword>
<accession>A0A2W7PC08</accession>